<dbReference type="PANTHER" id="PTHR33375:SF1">
    <property type="entry name" value="CHROMOSOME-PARTITIONING PROTEIN PARB-RELATED"/>
    <property type="match status" value="1"/>
</dbReference>
<dbReference type="Gene3D" id="3.90.1530.10">
    <property type="entry name" value="Conserved hypothetical protein from pyrococcus furiosus pfu- 392566-001, ParB domain"/>
    <property type="match status" value="1"/>
</dbReference>
<dbReference type="SMART" id="SM00470">
    <property type="entry name" value="ParB"/>
    <property type="match status" value="1"/>
</dbReference>
<dbReference type="RefSeq" id="WP_093030732.1">
    <property type="nucleotide sequence ID" value="NZ_FOAG01000001.1"/>
</dbReference>
<dbReference type="GO" id="GO:0007059">
    <property type="term" value="P:chromosome segregation"/>
    <property type="evidence" value="ECO:0007669"/>
    <property type="project" value="TreeGrafter"/>
</dbReference>
<dbReference type="PANTHER" id="PTHR33375">
    <property type="entry name" value="CHROMOSOME-PARTITIONING PROTEIN PARB-RELATED"/>
    <property type="match status" value="1"/>
</dbReference>
<organism evidence="2 3">
    <name type="scientific">Roseovarius azorensis</name>
    <dbReference type="NCBI Taxonomy" id="1287727"/>
    <lineage>
        <taxon>Bacteria</taxon>
        <taxon>Pseudomonadati</taxon>
        <taxon>Pseudomonadota</taxon>
        <taxon>Alphaproteobacteria</taxon>
        <taxon>Rhodobacterales</taxon>
        <taxon>Roseobacteraceae</taxon>
        <taxon>Roseovarius</taxon>
    </lineage>
</organism>
<feature type="domain" description="ParB-like N-terminal" evidence="1">
    <location>
        <begin position="10"/>
        <end position="102"/>
    </location>
</feature>
<evidence type="ECO:0000313" key="2">
    <source>
        <dbReference type="EMBL" id="SEK33214.1"/>
    </source>
</evidence>
<sequence>MSELRLIETRELALDDIVVEDRLRPVDEMGVSAILMTIREGGATTDPIDVRRVRRKGVVSFRLIDGAHRMAAERQLGNTTILASIHEGTDADARLMEIERNLARAEMKPVDRAVFLLEYKHAYEKKYPEARAAIGQALIAKRWDTTGTIPVVSFAAKIGAMTGQDESTVRRQIRAVKALERPEIDALRSSPKWVCYNDIAEIGKITEVDERRFAVNALAAGEAKTVNAARKLYRAARGEGPAPMSDKDAKFLRLMDAWDRAGPVAQRRFLSERGTDVSERLAEVLRRGDQG</sequence>
<dbReference type="STRING" id="1287727.SAMN05443999_101229"/>
<accession>A0A1H7G567</accession>
<keyword evidence="3" id="KW-1185">Reference proteome</keyword>
<gene>
    <name evidence="2" type="ORF">SAMN05443999_101229</name>
</gene>
<dbReference type="InterPro" id="IPR003115">
    <property type="entry name" value="ParB_N"/>
</dbReference>
<dbReference type="EMBL" id="FOAG01000001">
    <property type="protein sequence ID" value="SEK33214.1"/>
    <property type="molecule type" value="Genomic_DNA"/>
</dbReference>
<dbReference type="GO" id="GO:0005694">
    <property type="term" value="C:chromosome"/>
    <property type="evidence" value="ECO:0007669"/>
    <property type="project" value="TreeGrafter"/>
</dbReference>
<proteinExistence type="predicted"/>
<reference evidence="2 3" key="1">
    <citation type="submission" date="2016-10" db="EMBL/GenBank/DDBJ databases">
        <authorList>
            <person name="de Groot N.N."/>
        </authorList>
    </citation>
    <scope>NUCLEOTIDE SEQUENCE [LARGE SCALE GENOMIC DNA]</scope>
    <source>
        <strain evidence="2 3">DSM 100674</strain>
    </source>
</reference>
<dbReference type="InterPro" id="IPR050336">
    <property type="entry name" value="Chromosome_partition/occlusion"/>
</dbReference>
<dbReference type="AlphaFoldDB" id="A0A1H7G567"/>
<evidence type="ECO:0000313" key="3">
    <source>
        <dbReference type="Proteomes" id="UP000199582"/>
    </source>
</evidence>
<evidence type="ECO:0000259" key="1">
    <source>
        <dbReference type="SMART" id="SM00470"/>
    </source>
</evidence>
<name>A0A1H7G567_9RHOB</name>
<dbReference type="OrthoDB" id="2053844at2"/>
<dbReference type="InterPro" id="IPR036086">
    <property type="entry name" value="ParB/Sulfiredoxin_sf"/>
</dbReference>
<protein>
    <submittedName>
        <fullName evidence="2">Chromosome partitioning protein, ParB family</fullName>
    </submittedName>
</protein>
<dbReference type="SUPFAM" id="SSF110849">
    <property type="entry name" value="ParB/Sulfiredoxin"/>
    <property type="match status" value="1"/>
</dbReference>
<dbReference type="Pfam" id="PF02195">
    <property type="entry name" value="ParB_N"/>
    <property type="match status" value="1"/>
</dbReference>
<dbReference type="Proteomes" id="UP000199582">
    <property type="component" value="Unassembled WGS sequence"/>
</dbReference>